<dbReference type="AlphaFoldDB" id="A0A0D9NW93"/>
<dbReference type="EMBL" id="KE384735">
    <property type="protein sequence ID" value="KJK78352.1"/>
    <property type="molecule type" value="Genomic_DNA"/>
</dbReference>
<dbReference type="PANTHER" id="PTHR37016:SF3">
    <property type="entry name" value="NEUTRAL PROTEASE 2-RELATED"/>
    <property type="match status" value="1"/>
</dbReference>
<sequence length="227" mass="25653">MADVTNSLSPVAAYRGNLGLLKTDIILGRAPVEKVQVSHNNTRVPFVGAWVSVTRDHVDDSAYETLGAGKTDSTVFDLARMFDLSPGGEHTVQVHDSIPAANSHRNTTGSVPYASNTLRLHVDRSQARHNPTLRPADVGRRDTDLSRRRRRVHPQHHGRHVLDQNRIVLCDPFWYFIHTEQVACHSVDRGAVLVHEATRLRRCGGHWQRLQLLLPRWELGRDQSRPR</sequence>
<dbReference type="GO" id="GO:0046872">
    <property type="term" value="F:metal ion binding"/>
    <property type="evidence" value="ECO:0007669"/>
    <property type="project" value="UniProtKB-KW"/>
</dbReference>
<protein>
    <submittedName>
        <fullName evidence="9">Uncharacterized protein</fullName>
    </submittedName>
</protein>
<organism evidence="9 10">
    <name type="scientific">Metarhizium anisopliae BRIP 53293</name>
    <dbReference type="NCBI Taxonomy" id="1291518"/>
    <lineage>
        <taxon>Eukaryota</taxon>
        <taxon>Fungi</taxon>
        <taxon>Dikarya</taxon>
        <taxon>Ascomycota</taxon>
        <taxon>Pezizomycotina</taxon>
        <taxon>Sordariomycetes</taxon>
        <taxon>Hypocreomycetidae</taxon>
        <taxon>Hypocreales</taxon>
        <taxon>Clavicipitaceae</taxon>
        <taxon>Metarhizium</taxon>
    </lineage>
</organism>
<evidence type="ECO:0000256" key="4">
    <source>
        <dbReference type="ARBA" id="ARBA00022801"/>
    </source>
</evidence>
<dbReference type="STRING" id="1291518.A0A0D9NW93"/>
<keyword evidence="2" id="KW-0645">Protease</keyword>
<evidence type="ECO:0000256" key="6">
    <source>
        <dbReference type="ARBA" id="ARBA00023049"/>
    </source>
</evidence>
<keyword evidence="3" id="KW-0479">Metal-binding</keyword>
<feature type="compositionally biased region" description="Basic and acidic residues" evidence="8">
    <location>
        <begin position="137"/>
        <end position="146"/>
    </location>
</feature>
<feature type="compositionally biased region" description="Basic residues" evidence="8">
    <location>
        <begin position="147"/>
        <end position="157"/>
    </location>
</feature>
<evidence type="ECO:0000256" key="2">
    <source>
        <dbReference type="ARBA" id="ARBA00022670"/>
    </source>
</evidence>
<evidence type="ECO:0000256" key="7">
    <source>
        <dbReference type="ARBA" id="ARBA00023145"/>
    </source>
</evidence>
<keyword evidence="5" id="KW-0862">Zinc</keyword>
<feature type="region of interest" description="Disordered" evidence="8">
    <location>
        <begin position="130"/>
        <end position="157"/>
    </location>
</feature>
<dbReference type="OrthoDB" id="412874at2759"/>
<evidence type="ECO:0000313" key="10">
    <source>
        <dbReference type="Proteomes" id="UP000054544"/>
    </source>
</evidence>
<evidence type="ECO:0000256" key="3">
    <source>
        <dbReference type="ARBA" id="ARBA00022723"/>
    </source>
</evidence>
<keyword evidence="4" id="KW-0378">Hydrolase</keyword>
<dbReference type="Proteomes" id="UP000054544">
    <property type="component" value="Unassembled WGS sequence"/>
</dbReference>
<name>A0A0D9NW93_METAN</name>
<proteinExistence type="predicted"/>
<keyword evidence="10" id="KW-1185">Reference proteome</keyword>
<evidence type="ECO:0000256" key="5">
    <source>
        <dbReference type="ARBA" id="ARBA00022833"/>
    </source>
</evidence>
<dbReference type="InterPro" id="IPR001384">
    <property type="entry name" value="Peptidase_M35"/>
</dbReference>
<dbReference type="Pfam" id="PF02102">
    <property type="entry name" value="Peptidase_M35"/>
    <property type="match status" value="1"/>
</dbReference>
<evidence type="ECO:0000256" key="8">
    <source>
        <dbReference type="SAM" id="MobiDB-lite"/>
    </source>
</evidence>
<dbReference type="InterPro" id="IPR050414">
    <property type="entry name" value="Fungal_M35_metalloproteases"/>
</dbReference>
<keyword evidence="6" id="KW-0482">Metalloprotease</keyword>
<evidence type="ECO:0000256" key="1">
    <source>
        <dbReference type="ARBA" id="ARBA00001947"/>
    </source>
</evidence>
<dbReference type="PANTHER" id="PTHR37016">
    <property type="match status" value="1"/>
</dbReference>
<dbReference type="GO" id="GO:0004222">
    <property type="term" value="F:metalloendopeptidase activity"/>
    <property type="evidence" value="ECO:0007669"/>
    <property type="project" value="InterPro"/>
</dbReference>
<gene>
    <name evidence="9" type="ORF">H634G_06525</name>
</gene>
<dbReference type="Gene3D" id="2.60.40.2970">
    <property type="match status" value="1"/>
</dbReference>
<keyword evidence="7" id="KW-0865">Zymogen</keyword>
<accession>A0A0D9NW93</accession>
<dbReference type="GO" id="GO:0006508">
    <property type="term" value="P:proteolysis"/>
    <property type="evidence" value="ECO:0007669"/>
    <property type="project" value="UniProtKB-KW"/>
</dbReference>
<comment type="cofactor">
    <cofactor evidence="1">
        <name>Zn(2+)</name>
        <dbReference type="ChEBI" id="CHEBI:29105"/>
    </cofactor>
</comment>
<reference evidence="10" key="1">
    <citation type="journal article" date="2014" name="BMC Genomics">
        <title>The genome sequence of the biocontrol fungus Metarhizium anisopliae and comparative genomics of Metarhizium species.</title>
        <authorList>
            <person name="Pattemore J.A."/>
            <person name="Hane J.K."/>
            <person name="Williams A.H."/>
            <person name="Wilson B.A."/>
            <person name="Stodart B.J."/>
            <person name="Ash G.J."/>
        </authorList>
    </citation>
    <scope>NUCLEOTIDE SEQUENCE [LARGE SCALE GENOMIC DNA]</scope>
    <source>
        <strain evidence="10">BRIP 53293</strain>
    </source>
</reference>
<evidence type="ECO:0000313" key="9">
    <source>
        <dbReference type="EMBL" id="KJK78352.1"/>
    </source>
</evidence>